<proteinExistence type="predicted"/>
<dbReference type="EMBL" id="MU865307">
    <property type="protein sequence ID" value="KAK4229521.1"/>
    <property type="molecule type" value="Genomic_DNA"/>
</dbReference>
<dbReference type="Proteomes" id="UP001301958">
    <property type="component" value="Unassembled WGS sequence"/>
</dbReference>
<evidence type="ECO:0000313" key="4">
    <source>
        <dbReference type="Proteomes" id="UP001301958"/>
    </source>
</evidence>
<keyword evidence="2" id="KW-0472">Membrane</keyword>
<gene>
    <name evidence="3" type="ORF">QBC38DRAFT_104313</name>
</gene>
<sequence length="81" mass="8733">MVVPVWTALSRLYAPKLLIITGVMGGAAIFPLANWNDLALPRRMLIGIAALSRSGVWSGERLNSTAPSPPICPRDHKLSLI</sequence>
<evidence type="ECO:0000313" key="3">
    <source>
        <dbReference type="EMBL" id="KAK4229521.1"/>
    </source>
</evidence>
<organism evidence="3 4">
    <name type="scientific">Podospora fimiseda</name>
    <dbReference type="NCBI Taxonomy" id="252190"/>
    <lineage>
        <taxon>Eukaryota</taxon>
        <taxon>Fungi</taxon>
        <taxon>Dikarya</taxon>
        <taxon>Ascomycota</taxon>
        <taxon>Pezizomycotina</taxon>
        <taxon>Sordariomycetes</taxon>
        <taxon>Sordariomycetidae</taxon>
        <taxon>Sordariales</taxon>
        <taxon>Podosporaceae</taxon>
        <taxon>Podospora</taxon>
    </lineage>
</organism>
<dbReference type="AlphaFoldDB" id="A0AAN7BTS3"/>
<keyword evidence="2" id="KW-0812">Transmembrane</keyword>
<keyword evidence="4" id="KW-1185">Reference proteome</keyword>
<accession>A0AAN7BTS3</accession>
<evidence type="ECO:0000256" key="1">
    <source>
        <dbReference type="SAM" id="MobiDB-lite"/>
    </source>
</evidence>
<reference evidence="3" key="1">
    <citation type="journal article" date="2023" name="Mol. Phylogenet. Evol.">
        <title>Genome-scale phylogeny and comparative genomics of the fungal order Sordariales.</title>
        <authorList>
            <person name="Hensen N."/>
            <person name="Bonometti L."/>
            <person name="Westerberg I."/>
            <person name="Brannstrom I.O."/>
            <person name="Guillou S."/>
            <person name="Cros-Aarteil S."/>
            <person name="Calhoun S."/>
            <person name="Haridas S."/>
            <person name="Kuo A."/>
            <person name="Mondo S."/>
            <person name="Pangilinan J."/>
            <person name="Riley R."/>
            <person name="LaButti K."/>
            <person name="Andreopoulos B."/>
            <person name="Lipzen A."/>
            <person name="Chen C."/>
            <person name="Yan M."/>
            <person name="Daum C."/>
            <person name="Ng V."/>
            <person name="Clum A."/>
            <person name="Steindorff A."/>
            <person name="Ohm R.A."/>
            <person name="Martin F."/>
            <person name="Silar P."/>
            <person name="Natvig D.O."/>
            <person name="Lalanne C."/>
            <person name="Gautier V."/>
            <person name="Ament-Velasquez S.L."/>
            <person name="Kruys A."/>
            <person name="Hutchinson M.I."/>
            <person name="Powell A.J."/>
            <person name="Barry K."/>
            <person name="Miller A.N."/>
            <person name="Grigoriev I.V."/>
            <person name="Debuchy R."/>
            <person name="Gladieux P."/>
            <person name="Hiltunen Thoren M."/>
            <person name="Johannesson H."/>
        </authorList>
    </citation>
    <scope>NUCLEOTIDE SEQUENCE</scope>
    <source>
        <strain evidence="3">CBS 990.96</strain>
    </source>
</reference>
<protein>
    <submittedName>
        <fullName evidence="3">Uncharacterized protein</fullName>
    </submittedName>
</protein>
<comment type="caution">
    <text evidence="3">The sequence shown here is derived from an EMBL/GenBank/DDBJ whole genome shotgun (WGS) entry which is preliminary data.</text>
</comment>
<feature type="region of interest" description="Disordered" evidence="1">
    <location>
        <begin position="60"/>
        <end position="81"/>
    </location>
</feature>
<reference evidence="3" key="2">
    <citation type="submission" date="2023-05" db="EMBL/GenBank/DDBJ databases">
        <authorList>
            <consortium name="Lawrence Berkeley National Laboratory"/>
            <person name="Steindorff A."/>
            <person name="Hensen N."/>
            <person name="Bonometti L."/>
            <person name="Westerberg I."/>
            <person name="Brannstrom I.O."/>
            <person name="Guillou S."/>
            <person name="Cros-Aarteil S."/>
            <person name="Calhoun S."/>
            <person name="Haridas S."/>
            <person name="Kuo A."/>
            <person name="Mondo S."/>
            <person name="Pangilinan J."/>
            <person name="Riley R."/>
            <person name="Labutti K."/>
            <person name="Andreopoulos B."/>
            <person name="Lipzen A."/>
            <person name="Chen C."/>
            <person name="Yanf M."/>
            <person name="Daum C."/>
            <person name="Ng V."/>
            <person name="Clum A."/>
            <person name="Ohm R."/>
            <person name="Martin F."/>
            <person name="Silar P."/>
            <person name="Natvig D."/>
            <person name="Lalanne C."/>
            <person name="Gautier V."/>
            <person name="Ament-Velasquez S.L."/>
            <person name="Kruys A."/>
            <person name="Hutchinson M.I."/>
            <person name="Powell A.J."/>
            <person name="Barry K."/>
            <person name="Miller A.N."/>
            <person name="Grigoriev I.V."/>
            <person name="Debuchy R."/>
            <person name="Gladieux P."/>
            <person name="Thoren M.H."/>
            <person name="Johannesson H."/>
        </authorList>
    </citation>
    <scope>NUCLEOTIDE SEQUENCE</scope>
    <source>
        <strain evidence="3">CBS 990.96</strain>
    </source>
</reference>
<feature type="transmembrane region" description="Helical" evidence="2">
    <location>
        <begin position="12"/>
        <end position="35"/>
    </location>
</feature>
<keyword evidence="2" id="KW-1133">Transmembrane helix</keyword>
<name>A0AAN7BTS3_9PEZI</name>
<evidence type="ECO:0000256" key="2">
    <source>
        <dbReference type="SAM" id="Phobius"/>
    </source>
</evidence>